<dbReference type="EMBL" id="JAENIJ010000139">
    <property type="protein sequence ID" value="MBK1884843.1"/>
    <property type="molecule type" value="Genomic_DNA"/>
</dbReference>
<organism evidence="2 3">
    <name type="scientific">Luteolibacter pohnpeiensis</name>
    <dbReference type="NCBI Taxonomy" id="454153"/>
    <lineage>
        <taxon>Bacteria</taxon>
        <taxon>Pseudomonadati</taxon>
        <taxon>Verrucomicrobiota</taxon>
        <taxon>Verrucomicrobiia</taxon>
        <taxon>Verrucomicrobiales</taxon>
        <taxon>Verrucomicrobiaceae</taxon>
        <taxon>Luteolibacter</taxon>
    </lineage>
</organism>
<gene>
    <name evidence="2" type="ORF">JIN85_20705</name>
</gene>
<sequence length="133" mass="14782">MKNQSPTTPKDAASEVQPAVPKLTEAQRADIKLMWETVQMQGGSKRKASSDRAQEAAHRVFSSISLTGLTRVQVISLLGDPEKASDSLYNFPFYPAPKGELVYRFDTGSYGWQFNISFDQRGRVIKVKSLGIE</sequence>
<evidence type="ECO:0000256" key="1">
    <source>
        <dbReference type="SAM" id="MobiDB-lite"/>
    </source>
</evidence>
<protein>
    <submittedName>
        <fullName evidence="2">Uncharacterized protein</fullName>
    </submittedName>
</protein>
<accession>A0A934VYF5</accession>
<evidence type="ECO:0000313" key="3">
    <source>
        <dbReference type="Proteomes" id="UP000603141"/>
    </source>
</evidence>
<dbReference type="AlphaFoldDB" id="A0A934VYF5"/>
<proteinExistence type="predicted"/>
<dbReference type="Proteomes" id="UP000603141">
    <property type="component" value="Unassembled WGS sequence"/>
</dbReference>
<feature type="region of interest" description="Disordered" evidence="1">
    <location>
        <begin position="1"/>
        <end position="21"/>
    </location>
</feature>
<evidence type="ECO:0000313" key="2">
    <source>
        <dbReference type="EMBL" id="MBK1884843.1"/>
    </source>
</evidence>
<reference evidence="2" key="1">
    <citation type="submission" date="2021-01" db="EMBL/GenBank/DDBJ databases">
        <title>Modified the classification status of verrucomicrobia.</title>
        <authorList>
            <person name="Feng X."/>
        </authorList>
    </citation>
    <scope>NUCLEOTIDE SEQUENCE</scope>
    <source>
        <strain evidence="2">KCTC 22041</strain>
    </source>
</reference>
<keyword evidence="3" id="KW-1185">Reference proteome</keyword>
<comment type="caution">
    <text evidence="2">The sequence shown here is derived from an EMBL/GenBank/DDBJ whole genome shotgun (WGS) entry which is preliminary data.</text>
</comment>
<name>A0A934VYF5_9BACT</name>